<keyword evidence="4" id="KW-1134">Transmembrane beta strand</keyword>
<dbReference type="FunFam" id="2.60.40.3110:FF:000001">
    <property type="entry name" value="Putative fimbrial outer membrane usher"/>
    <property type="match status" value="1"/>
</dbReference>
<proteinExistence type="inferred from homology"/>
<dbReference type="Gene3D" id="2.60.40.3110">
    <property type="match status" value="1"/>
</dbReference>
<evidence type="ECO:0000256" key="1">
    <source>
        <dbReference type="ARBA" id="ARBA00004571"/>
    </source>
</evidence>
<dbReference type="InterPro" id="IPR042186">
    <property type="entry name" value="FimD_plug_dom"/>
</dbReference>
<evidence type="ECO:0000259" key="11">
    <source>
        <dbReference type="Pfam" id="PF13954"/>
    </source>
</evidence>
<gene>
    <name evidence="12" type="ORF">UA18_06000</name>
</gene>
<dbReference type="InterPro" id="IPR025949">
    <property type="entry name" value="PapC-like_C"/>
</dbReference>
<sequence>MEKQVKDWRLDDQPRLKPVCALLLTVIAGWQAEARAGKPEETFQVAQTEFAQVEFESGFLQGIGAIDVSRFERGNVVRPGRYTPDIYVDGRWTGRVDVTFKAAPNTPDAQPCFDRALLDRVGVDRARLPKDIRETLDQEDACLRLGQIISDASVSFDFGEQRLDLSIPQIAMRRSARGYVSADQWTAGVPVAMLGYNANVYHSQMRGTQGSTQGYVGLDSGFNVQRWHFRHNGSFSWDDRGERRYQNVATYVQRDVAPWSSQLVVGDTYTSGDLFDSASFRGVRLYTDDRMLPESQRGYAPVVRGVANSNAKVTITQNGMRLYETTVAPGAFVIDDLYPTGYGGDLHVTVTEADGSVHSFSVPFAAIPLSLRPGQNRYSFTAGTVRSLDNTSPLFTQATWQRGFTNRVTGYGGVTVAEGYLSAMLGGVLNTSLGAIGADVTHATTQVPGERRYSGQSVRVSYAKTVAATGTNIAIAAYRYSTNGFFGLTDAMRARDRAAADLRSTSLYRQRNRASLTLSQQFGDTRGSVNATVSAATYWNRSGSDVDYTIGYNNTFRSIAYTVSATRQRNAFAGASTMIYAGLSIPLGRTRPAIVSTSFNRDSRGSSQWQTALSGSVGADAKLAYGINVMHGTNRSSSQTSGGANFTYRGALAELSGSMGASADYQQYSVGLRGAIVAHPGGVTLSQPVGETFAIVSAPHAAGARITNATGVQVGRNGYAIVPYLSPFAINDITIDPKGLSTDVELRETRQRVAPLAGAVPMLKFKTVYGRSAVIRGRLPDGTPLPFGATVKDAKGVDVGIVGQGGKIFARGLAEQGELSVAWGAADGASACRLSYSLPVRKRSGGYQPPQSLDLPCVATTSHDYAPALSSRMAPRYDASERGASIR</sequence>
<dbReference type="Proteomes" id="UP000196218">
    <property type="component" value="Unassembled WGS sequence"/>
</dbReference>
<feature type="domain" description="PapC-like C-terminal" evidence="10">
    <location>
        <begin position="777"/>
        <end position="839"/>
    </location>
</feature>
<protein>
    <submittedName>
        <fullName evidence="12">P pilus assembly protein porin PapC</fullName>
    </submittedName>
</protein>
<dbReference type="Pfam" id="PF13954">
    <property type="entry name" value="PapC_N"/>
    <property type="match status" value="1"/>
</dbReference>
<comment type="similarity">
    <text evidence="2 9">Belongs to the fimbrial export usher family.</text>
</comment>
<keyword evidence="7 9" id="KW-0472">Membrane</keyword>
<dbReference type="GO" id="GO:0009279">
    <property type="term" value="C:cell outer membrane"/>
    <property type="evidence" value="ECO:0007669"/>
    <property type="project" value="UniProtKB-SubCell"/>
</dbReference>
<keyword evidence="6" id="KW-0732">Signal</keyword>
<evidence type="ECO:0000259" key="10">
    <source>
        <dbReference type="Pfam" id="PF13953"/>
    </source>
</evidence>
<name>A0ABD7LFE6_9BURK</name>
<keyword evidence="3 9" id="KW-0813">Transport</keyword>
<evidence type="ECO:0000256" key="3">
    <source>
        <dbReference type="ARBA" id="ARBA00022448"/>
    </source>
</evidence>
<dbReference type="InterPro" id="IPR043142">
    <property type="entry name" value="PapC-like_C_sf"/>
</dbReference>
<dbReference type="PANTHER" id="PTHR30451">
    <property type="entry name" value="OUTER MEMBRANE USHER PROTEIN"/>
    <property type="match status" value="1"/>
</dbReference>
<reference evidence="12 13" key="1">
    <citation type="submission" date="2016-04" db="EMBL/GenBank/DDBJ databases">
        <authorList>
            <person name="Peeters C."/>
        </authorList>
    </citation>
    <scope>NUCLEOTIDE SEQUENCE [LARGE SCALE GENOMIC DNA]</scope>
    <source>
        <strain evidence="12">LMG 29311</strain>
    </source>
</reference>
<accession>A0ABD7LFE6</accession>
<dbReference type="InterPro" id="IPR037224">
    <property type="entry name" value="PapC_N_sf"/>
</dbReference>
<keyword evidence="8 9" id="KW-0998">Cell outer membrane</keyword>
<evidence type="ECO:0000256" key="9">
    <source>
        <dbReference type="RuleBase" id="RU003884"/>
    </source>
</evidence>
<evidence type="ECO:0000256" key="7">
    <source>
        <dbReference type="ARBA" id="ARBA00023136"/>
    </source>
</evidence>
<dbReference type="PANTHER" id="PTHR30451:SF20">
    <property type="entry name" value="FIMBRIAE USHER"/>
    <property type="match status" value="1"/>
</dbReference>
<dbReference type="InterPro" id="IPR025885">
    <property type="entry name" value="PapC_N"/>
</dbReference>
<evidence type="ECO:0000256" key="4">
    <source>
        <dbReference type="ARBA" id="ARBA00022452"/>
    </source>
</evidence>
<evidence type="ECO:0000313" key="12">
    <source>
        <dbReference type="EMBL" id="SAK03263.1"/>
    </source>
</evidence>
<evidence type="ECO:0000313" key="13">
    <source>
        <dbReference type="Proteomes" id="UP000196218"/>
    </source>
</evidence>
<dbReference type="EMBL" id="FKJW01000006">
    <property type="protein sequence ID" value="SAK03263.1"/>
    <property type="molecule type" value="Genomic_DNA"/>
</dbReference>
<evidence type="ECO:0000256" key="2">
    <source>
        <dbReference type="ARBA" id="ARBA00008064"/>
    </source>
</evidence>
<dbReference type="RefSeq" id="WP_088927753.1">
    <property type="nucleotide sequence ID" value="NZ_CADFGW010000004.1"/>
</dbReference>
<dbReference type="PROSITE" id="PS01151">
    <property type="entry name" value="FIMBRIAL_USHER"/>
    <property type="match status" value="1"/>
</dbReference>
<evidence type="ECO:0000256" key="5">
    <source>
        <dbReference type="ARBA" id="ARBA00022692"/>
    </source>
</evidence>
<evidence type="ECO:0000256" key="8">
    <source>
        <dbReference type="ARBA" id="ARBA00023237"/>
    </source>
</evidence>
<evidence type="ECO:0000256" key="6">
    <source>
        <dbReference type="ARBA" id="ARBA00022729"/>
    </source>
</evidence>
<keyword evidence="9" id="KW-1029">Fimbrium biogenesis</keyword>
<dbReference type="AlphaFoldDB" id="A0ABD7LFE6"/>
<feature type="domain" description="PapC N-terminal" evidence="11">
    <location>
        <begin position="54"/>
        <end position="199"/>
    </location>
</feature>
<dbReference type="Gene3D" id="2.60.40.2610">
    <property type="entry name" value="Outer membrane usher protein FimD, plug domain"/>
    <property type="match status" value="1"/>
</dbReference>
<dbReference type="Gene3D" id="2.60.40.2070">
    <property type="match status" value="1"/>
</dbReference>
<dbReference type="Pfam" id="PF00577">
    <property type="entry name" value="Usher"/>
    <property type="match status" value="1"/>
</dbReference>
<dbReference type="InterPro" id="IPR018030">
    <property type="entry name" value="Fimbrial_membr_usher_CS"/>
</dbReference>
<dbReference type="SUPFAM" id="SSF141729">
    <property type="entry name" value="FimD N-terminal domain-like"/>
    <property type="match status" value="1"/>
</dbReference>
<dbReference type="Pfam" id="PF13953">
    <property type="entry name" value="PapC_C"/>
    <property type="match status" value="1"/>
</dbReference>
<organism evidence="12 13">
    <name type="scientific">Burkholderia multivorans</name>
    <dbReference type="NCBI Taxonomy" id="87883"/>
    <lineage>
        <taxon>Bacteria</taxon>
        <taxon>Pseudomonadati</taxon>
        <taxon>Pseudomonadota</taxon>
        <taxon>Betaproteobacteria</taxon>
        <taxon>Burkholderiales</taxon>
        <taxon>Burkholderiaceae</taxon>
        <taxon>Burkholderia</taxon>
        <taxon>Burkholderia cepacia complex</taxon>
    </lineage>
</organism>
<comment type="subcellular location">
    <subcellularLocation>
        <location evidence="1 9">Cell outer membrane</location>
        <topology evidence="1 9">Multi-pass membrane protein</topology>
    </subcellularLocation>
</comment>
<dbReference type="Gene3D" id="3.10.20.410">
    <property type="match status" value="1"/>
</dbReference>
<dbReference type="InterPro" id="IPR000015">
    <property type="entry name" value="Fimb_usher"/>
</dbReference>
<keyword evidence="5 9" id="KW-0812">Transmembrane</keyword>
<comment type="caution">
    <text evidence="12">The sequence shown here is derived from an EMBL/GenBank/DDBJ whole genome shotgun (WGS) entry which is preliminary data.</text>
</comment>